<keyword evidence="4" id="KW-0720">Serine protease</keyword>
<dbReference type="RefSeq" id="WP_204204113.1">
    <property type="nucleotide sequence ID" value="NZ_JAFELM010000035.1"/>
</dbReference>
<evidence type="ECO:0000256" key="2">
    <source>
        <dbReference type="ARBA" id="ARBA00022670"/>
    </source>
</evidence>
<dbReference type="EMBL" id="JAFELM010000035">
    <property type="protein sequence ID" value="MBM6618763.1"/>
    <property type="molecule type" value="Genomic_DNA"/>
</dbReference>
<sequence>MMRILLTSKGFSNQCIQSAFLNLLTLKIEHVKVAIITTAAVELKEKHPRVIEAKKQFQSMGICYVDFVDVELDEPSKLEQYDVIYLTGGNPFYLLEQMKKTGADIIIKRKAEEGTILIGVSAGSLVLGPHLQIVKHFTPQLIENVKLCSLNAINLYKFPIMPHYDREDVFPGDLTIEDRIVKYEEQSGEDVVRLKDEEALLLTIDEVKLISLPNDRQ</sequence>
<evidence type="ECO:0000313" key="5">
    <source>
        <dbReference type="EMBL" id="MBM6618763.1"/>
    </source>
</evidence>
<dbReference type="Gene3D" id="3.40.50.880">
    <property type="match status" value="1"/>
</dbReference>
<comment type="similarity">
    <text evidence="1">Belongs to the peptidase S51 family.</text>
</comment>
<dbReference type="PANTHER" id="PTHR20842">
    <property type="entry name" value="PROTEASE S51 ALPHA-ASPARTYL DIPEPTIDASE"/>
    <property type="match status" value="1"/>
</dbReference>
<dbReference type="Proteomes" id="UP001518925">
    <property type="component" value="Unassembled WGS sequence"/>
</dbReference>
<evidence type="ECO:0000256" key="3">
    <source>
        <dbReference type="ARBA" id="ARBA00022801"/>
    </source>
</evidence>
<accession>A0ABS2DMR4</accession>
<gene>
    <name evidence="5" type="ORF">JR050_13925</name>
</gene>
<dbReference type="Pfam" id="PF03575">
    <property type="entry name" value="Peptidase_S51"/>
    <property type="match status" value="1"/>
</dbReference>
<evidence type="ECO:0000256" key="4">
    <source>
        <dbReference type="ARBA" id="ARBA00022825"/>
    </source>
</evidence>
<name>A0ABS2DMR4_9BACI</name>
<keyword evidence="2" id="KW-0645">Protease</keyword>
<keyword evidence="6" id="KW-1185">Reference proteome</keyword>
<dbReference type="InterPro" id="IPR029062">
    <property type="entry name" value="Class_I_gatase-like"/>
</dbReference>
<organism evidence="5 6">
    <name type="scientific">Bacillus suaedaesalsae</name>
    <dbReference type="NCBI Taxonomy" id="2810349"/>
    <lineage>
        <taxon>Bacteria</taxon>
        <taxon>Bacillati</taxon>
        <taxon>Bacillota</taxon>
        <taxon>Bacilli</taxon>
        <taxon>Bacillales</taxon>
        <taxon>Bacillaceae</taxon>
        <taxon>Bacillus</taxon>
    </lineage>
</organism>
<dbReference type="InterPro" id="IPR005320">
    <property type="entry name" value="Peptidase_S51"/>
</dbReference>
<comment type="caution">
    <text evidence="5">The sequence shown here is derived from an EMBL/GenBank/DDBJ whole genome shotgun (WGS) entry which is preliminary data.</text>
</comment>
<reference evidence="5 6" key="1">
    <citation type="submission" date="2021-02" db="EMBL/GenBank/DDBJ databases">
        <title>Bacillus sp. RD4P76, an endophyte from a halophyte.</title>
        <authorList>
            <person name="Sun J.-Q."/>
        </authorList>
    </citation>
    <scope>NUCLEOTIDE SEQUENCE [LARGE SCALE GENOMIC DNA]</scope>
    <source>
        <strain evidence="5 6">RD4P76</strain>
    </source>
</reference>
<dbReference type="PANTHER" id="PTHR20842:SF0">
    <property type="entry name" value="ALPHA-ASPARTYL DIPEPTIDASE"/>
    <property type="match status" value="1"/>
</dbReference>
<dbReference type="SUPFAM" id="SSF52317">
    <property type="entry name" value="Class I glutamine amidotransferase-like"/>
    <property type="match status" value="1"/>
</dbReference>
<evidence type="ECO:0000313" key="6">
    <source>
        <dbReference type="Proteomes" id="UP001518925"/>
    </source>
</evidence>
<proteinExistence type="inferred from homology"/>
<evidence type="ECO:0000256" key="1">
    <source>
        <dbReference type="ARBA" id="ARBA00006534"/>
    </source>
</evidence>
<protein>
    <submittedName>
        <fullName evidence="5">Type 1 glutamine amidotransferase-like domain-containing protein</fullName>
    </submittedName>
</protein>
<keyword evidence="3" id="KW-0378">Hydrolase</keyword>